<dbReference type="Proteomes" id="UP000254573">
    <property type="component" value="Unassembled WGS sequence"/>
</dbReference>
<evidence type="ECO:0000259" key="3">
    <source>
        <dbReference type="SMART" id="SM00014"/>
    </source>
</evidence>
<dbReference type="SUPFAM" id="SSF48317">
    <property type="entry name" value="Acid phosphatase/Vanadium-dependent haloperoxidase"/>
    <property type="match status" value="1"/>
</dbReference>
<feature type="transmembrane region" description="Helical" evidence="2">
    <location>
        <begin position="207"/>
        <end position="227"/>
    </location>
</feature>
<dbReference type="Gene3D" id="1.20.144.10">
    <property type="entry name" value="Phosphatidic acid phosphatase type 2/haloperoxidase"/>
    <property type="match status" value="1"/>
</dbReference>
<organism evidence="4 5">
    <name type="scientific">Pandoraea pnomenusa</name>
    <dbReference type="NCBI Taxonomy" id="93220"/>
    <lineage>
        <taxon>Bacteria</taxon>
        <taxon>Pseudomonadati</taxon>
        <taxon>Pseudomonadota</taxon>
        <taxon>Betaproteobacteria</taxon>
        <taxon>Burkholderiales</taxon>
        <taxon>Burkholderiaceae</taxon>
        <taxon>Pandoraea</taxon>
    </lineage>
</organism>
<dbReference type="InterPro" id="IPR000326">
    <property type="entry name" value="PAP2/HPO"/>
</dbReference>
<sequence length="257" mass="27726">MNDPASAPRPATPPSRTARRAPGVHDRSDTPDTLDGPDMTRTFGSIDAAILRAAWVSALACLVLAMAAIVWIDRPVVDFVHLHTQGNPWIQHVAELPSILFVLAWPTFAVLGAMQIWRGRLPAWVTTLWLAGGAVGVASVLKQALKFVFGRTWPATWIHDNPSYLRDGVFTFRFLAGDGSAYASFPSGHLSVMLAFATVLSLRHRSLHWPCAIAVALTAFGQIAAAYHWTSDALAGAALGIAVGTAVVTAWQRWTAR</sequence>
<feature type="transmembrane region" description="Helical" evidence="2">
    <location>
        <begin position="49"/>
        <end position="72"/>
    </location>
</feature>
<keyword evidence="2" id="KW-0812">Transmembrane</keyword>
<feature type="transmembrane region" description="Helical" evidence="2">
    <location>
        <begin position="92"/>
        <end position="114"/>
    </location>
</feature>
<dbReference type="InterPro" id="IPR036938">
    <property type="entry name" value="PAP2/HPO_sf"/>
</dbReference>
<dbReference type="SMART" id="SM00014">
    <property type="entry name" value="acidPPc"/>
    <property type="match status" value="1"/>
</dbReference>
<dbReference type="Pfam" id="PF01569">
    <property type="entry name" value="PAP2"/>
    <property type="match status" value="1"/>
</dbReference>
<evidence type="ECO:0000313" key="4">
    <source>
        <dbReference type="EMBL" id="SUA81604.1"/>
    </source>
</evidence>
<dbReference type="STRING" id="93220.A6P55_19165"/>
<feature type="region of interest" description="Disordered" evidence="1">
    <location>
        <begin position="1"/>
        <end position="38"/>
    </location>
</feature>
<feature type="transmembrane region" description="Helical" evidence="2">
    <location>
        <begin position="233"/>
        <end position="251"/>
    </location>
</feature>
<accession>A0A378YWY7</accession>
<reference evidence="4 5" key="1">
    <citation type="submission" date="2018-06" db="EMBL/GenBank/DDBJ databases">
        <authorList>
            <consortium name="Pathogen Informatics"/>
            <person name="Doyle S."/>
        </authorList>
    </citation>
    <scope>NUCLEOTIDE SEQUENCE [LARGE SCALE GENOMIC DNA]</scope>
    <source>
        <strain evidence="4 5">NCTC13160</strain>
    </source>
</reference>
<proteinExistence type="predicted"/>
<evidence type="ECO:0000313" key="5">
    <source>
        <dbReference type="Proteomes" id="UP000254573"/>
    </source>
</evidence>
<feature type="transmembrane region" description="Helical" evidence="2">
    <location>
        <begin position="121"/>
        <end position="141"/>
    </location>
</feature>
<evidence type="ECO:0000256" key="1">
    <source>
        <dbReference type="SAM" id="MobiDB-lite"/>
    </source>
</evidence>
<dbReference type="EMBL" id="UGSG01000001">
    <property type="protein sequence ID" value="SUA81604.1"/>
    <property type="molecule type" value="Genomic_DNA"/>
</dbReference>
<keyword evidence="2" id="KW-1133">Transmembrane helix</keyword>
<evidence type="ECO:0000256" key="2">
    <source>
        <dbReference type="SAM" id="Phobius"/>
    </source>
</evidence>
<dbReference type="AlphaFoldDB" id="A0A378YWY7"/>
<name>A0A378YWY7_9BURK</name>
<feature type="transmembrane region" description="Helical" evidence="2">
    <location>
        <begin position="181"/>
        <end position="200"/>
    </location>
</feature>
<keyword evidence="2" id="KW-0472">Membrane</keyword>
<feature type="domain" description="Phosphatidic acid phosphatase type 2/haloperoxidase" evidence="3">
    <location>
        <begin position="127"/>
        <end position="248"/>
    </location>
</feature>
<protein>
    <submittedName>
        <fullName evidence="4">PAP2 superfamily</fullName>
    </submittedName>
</protein>
<gene>
    <name evidence="4" type="ORF">NCTC13160_04470</name>
</gene>